<gene>
    <name evidence="4" type="ORF">ABA45_16660</name>
</gene>
<sequence length="1260" mass="140525">MESTERRSSPRKPIRLAAQLDLGRGENWPCQIADFCAEGLFIRYSQAVSHKLDAALGNAGGQSLLVRFRGSDSSGVPGQRHQLQVEMRHRVENAMGVCFVQVNAAAVSSMLKQCSGARVASSAHLRAPSERVQFVLHQCAKAVVQFIDPLMQDCLDQTVAALQAHAREAGNNQLANELMDASGQLNSRQRQVWQQMAKSLESPLKPESKAGPAGSLAVVDKGEFEDWLSLRVMITKADTLYRGSLLQLKLRLDSLKVANATGYTNPLGPSLVCESFRDGLAPLRMSREVEKVTFGVFEYSVLQQLEPLYVELNNILIRQDVLPNLDLTKYLADTQRSESASEASKPAEQIERQAVPIAGPTTEPAVESETKPQAAARFRPVLEPGSDQESAQFQEHARLARHAFSTVRSLLNTLASSRAAKSQVRDDEFPANASPLSNAQLQQQLQQLQTVALPTNDSAASLWERVVSKVRVDSQGKLDTEQQGAVDVVDRFFESLHESPKLDEPTRRHLRQLEVPVLKVVMRDPDFFEDEQSPVRGVLNRLAQLGSRGSRVNPVIQRRVEELIQSIVTGFEHDLGVFERAEEELEELIERQKRVYQRNVERVKAAAEGAQKVAESKQAVEDTLQARLAGKIVPKALNSLLAGGWRDLLSLTWIRHGPNSELWQDYLGVVDSLVLFTKDPHSEINLPELLRTIQDGLSSISSSHLPSAQIRDELRRFLVRDPKSAPEVLAIPESPAAPSRLRTLPEQGQRWRKRVQALHTGDWLCDQHPSNEPVYIRLVWIARDFQRLVFVNHQGMRVVELELDTLADKMRQGYIVPDPHYQRPLVDEGLDRMVRKVYDQLASAASHDELTGLLERREFERQLDQQLTCWQTPRTLLRLSLRNFSKFNDGAGEQAGNDLLQQVAAILSACCAEDTPIARLSGAQFALLLPAVDAMTLTRQLSQQVSALQPMLRDKPFGLKLGAALVPQLETLLNPLLWLEAAEQTLHANASQREAVGEYRPAPADEAQQQKIVAKVAGLQDKQQERLSLRCQKIMPLHPETRRLIQYDVLTGVYDDDGNLVGGKDFIRLAERYDQIQALNRWVVGTMLDWLKLKADDLQQFGGIVINLSGHSLNDPALLEFIYEKLNEPEAPVERLCFEITEASAVRDMVALTGFVREMKELGCCFCLGNMGNGPDSFQALRSLPVDMLKIDSALTANLVNSQSDQTMLRSMVEMAHYLEREVIVTQVESRELLALLVQLGVDYAQGTAIGKPGMLDSLV</sequence>
<dbReference type="InterPro" id="IPR001633">
    <property type="entry name" value="EAL_dom"/>
</dbReference>
<dbReference type="PROSITE" id="PS50887">
    <property type="entry name" value="GGDEF"/>
    <property type="match status" value="1"/>
</dbReference>
<dbReference type="KEGG" id="mpq:ABA45_16660"/>
<dbReference type="Proteomes" id="UP000036406">
    <property type="component" value="Chromosome"/>
</dbReference>
<dbReference type="InterPro" id="IPR029787">
    <property type="entry name" value="Nucleotide_cyclase"/>
</dbReference>
<feature type="region of interest" description="Disordered" evidence="1">
    <location>
        <begin position="337"/>
        <end position="373"/>
    </location>
</feature>
<dbReference type="AlphaFoldDB" id="A0A0H4I463"/>
<evidence type="ECO:0000259" key="2">
    <source>
        <dbReference type="PROSITE" id="PS50883"/>
    </source>
</evidence>
<dbReference type="InterPro" id="IPR050706">
    <property type="entry name" value="Cyclic-di-GMP_PDE-like"/>
</dbReference>
<organism evidence="4 5">
    <name type="scientific">Marinobacter psychrophilus</name>
    <dbReference type="NCBI Taxonomy" id="330734"/>
    <lineage>
        <taxon>Bacteria</taxon>
        <taxon>Pseudomonadati</taxon>
        <taxon>Pseudomonadota</taxon>
        <taxon>Gammaproteobacteria</taxon>
        <taxon>Pseudomonadales</taxon>
        <taxon>Marinobacteraceae</taxon>
        <taxon>Marinobacter</taxon>
    </lineage>
</organism>
<dbReference type="SMART" id="SM00052">
    <property type="entry name" value="EAL"/>
    <property type="match status" value="1"/>
</dbReference>
<feature type="domain" description="GGDEF" evidence="3">
    <location>
        <begin position="872"/>
        <end position="1001"/>
    </location>
</feature>
<dbReference type="InterPro" id="IPR000160">
    <property type="entry name" value="GGDEF_dom"/>
</dbReference>
<protein>
    <submittedName>
        <fullName evidence="4">Diguanylate cyclase</fullName>
    </submittedName>
</protein>
<evidence type="ECO:0000313" key="4">
    <source>
        <dbReference type="EMBL" id="AKO53861.1"/>
    </source>
</evidence>
<dbReference type="Gene3D" id="3.30.70.270">
    <property type="match status" value="1"/>
</dbReference>
<feature type="domain" description="EAL" evidence="2">
    <location>
        <begin position="1009"/>
        <end position="1260"/>
    </location>
</feature>
<dbReference type="GO" id="GO:0071111">
    <property type="term" value="F:cyclic-guanylate-specific phosphodiesterase activity"/>
    <property type="evidence" value="ECO:0007669"/>
    <property type="project" value="InterPro"/>
</dbReference>
<dbReference type="NCBIfam" id="TIGR00254">
    <property type="entry name" value="GGDEF"/>
    <property type="match status" value="1"/>
</dbReference>
<dbReference type="Pfam" id="PF07793">
    <property type="entry name" value="DUF1631"/>
    <property type="match status" value="1"/>
</dbReference>
<dbReference type="InterPro" id="IPR043128">
    <property type="entry name" value="Rev_trsase/Diguanyl_cyclase"/>
</dbReference>
<dbReference type="PROSITE" id="PS50883">
    <property type="entry name" value="EAL"/>
    <property type="match status" value="1"/>
</dbReference>
<dbReference type="CDD" id="cd01948">
    <property type="entry name" value="EAL"/>
    <property type="match status" value="1"/>
</dbReference>
<dbReference type="Pfam" id="PF00563">
    <property type="entry name" value="EAL"/>
    <property type="match status" value="1"/>
</dbReference>
<dbReference type="Pfam" id="PF00990">
    <property type="entry name" value="GGDEF"/>
    <property type="match status" value="1"/>
</dbReference>
<dbReference type="Gene3D" id="3.20.20.450">
    <property type="entry name" value="EAL domain"/>
    <property type="match status" value="1"/>
</dbReference>
<name>A0A0H4I463_9GAMM</name>
<dbReference type="STRING" id="330734.ABA45_16660"/>
<dbReference type="RefSeq" id="WP_048388030.1">
    <property type="nucleotide sequence ID" value="NZ_CP011494.1"/>
</dbReference>
<dbReference type="PATRIC" id="fig|330734.3.peg.3502"/>
<evidence type="ECO:0000313" key="5">
    <source>
        <dbReference type="Proteomes" id="UP000036406"/>
    </source>
</evidence>
<dbReference type="SUPFAM" id="SSF55073">
    <property type="entry name" value="Nucleotide cyclase"/>
    <property type="match status" value="1"/>
</dbReference>
<dbReference type="Gene3D" id="2.40.10.220">
    <property type="entry name" value="predicted glycosyltransferase like domains"/>
    <property type="match status" value="1"/>
</dbReference>
<evidence type="ECO:0000259" key="3">
    <source>
        <dbReference type="PROSITE" id="PS50887"/>
    </source>
</evidence>
<dbReference type="SUPFAM" id="SSF141868">
    <property type="entry name" value="EAL domain-like"/>
    <property type="match status" value="1"/>
</dbReference>
<dbReference type="PANTHER" id="PTHR33121">
    <property type="entry name" value="CYCLIC DI-GMP PHOSPHODIESTERASE PDEF"/>
    <property type="match status" value="1"/>
</dbReference>
<dbReference type="InterPro" id="IPR035919">
    <property type="entry name" value="EAL_sf"/>
</dbReference>
<dbReference type="CDD" id="cd01949">
    <property type="entry name" value="GGDEF"/>
    <property type="match status" value="1"/>
</dbReference>
<reference evidence="4 5" key="1">
    <citation type="submission" date="2015-05" db="EMBL/GenBank/DDBJ databases">
        <title>Complete genome of Marinobacter psychrophilus strain 20041T isolated from sea-ice of the Canadian Basin.</title>
        <authorList>
            <person name="Song L."/>
            <person name="Ren L."/>
            <person name="Yu Y."/>
            <person name="Wang X."/>
        </authorList>
    </citation>
    <scope>NUCLEOTIDE SEQUENCE [LARGE SCALE GENOMIC DNA]</scope>
    <source>
        <strain evidence="4 5">20041</strain>
    </source>
</reference>
<evidence type="ECO:0000256" key="1">
    <source>
        <dbReference type="SAM" id="MobiDB-lite"/>
    </source>
</evidence>
<dbReference type="EMBL" id="CP011494">
    <property type="protein sequence ID" value="AKO53861.1"/>
    <property type="molecule type" value="Genomic_DNA"/>
</dbReference>
<keyword evidence="5" id="KW-1185">Reference proteome</keyword>
<accession>A0A0H4I463</accession>
<dbReference type="InterPro" id="IPR012434">
    <property type="entry name" value="DUF1631"/>
</dbReference>
<dbReference type="PANTHER" id="PTHR33121:SF23">
    <property type="entry name" value="CYCLIC DI-GMP PHOSPHODIESTERASE PDEB"/>
    <property type="match status" value="1"/>
</dbReference>
<dbReference type="SMART" id="SM00267">
    <property type="entry name" value="GGDEF"/>
    <property type="match status" value="1"/>
</dbReference>
<dbReference type="SUPFAM" id="SSF141371">
    <property type="entry name" value="PilZ domain-like"/>
    <property type="match status" value="1"/>
</dbReference>
<proteinExistence type="predicted"/>